<feature type="modified residue" description="4-aspartylphosphate" evidence="1">
    <location>
        <position position="234"/>
    </location>
</feature>
<name>A0A840QT97_9BACI</name>
<dbReference type="GO" id="GO:0000160">
    <property type="term" value="P:phosphorelay signal transduction system"/>
    <property type="evidence" value="ECO:0007669"/>
    <property type="project" value="InterPro"/>
</dbReference>
<dbReference type="Gene3D" id="2.40.50.180">
    <property type="entry name" value="CheA-289, Domain 4"/>
    <property type="match status" value="1"/>
</dbReference>
<dbReference type="Gene3D" id="3.40.50.2300">
    <property type="match status" value="1"/>
</dbReference>
<gene>
    <name evidence="4" type="ORF">HNQ41_002712</name>
</gene>
<feature type="domain" description="Response regulatory" evidence="2">
    <location>
        <begin position="176"/>
        <end position="301"/>
    </location>
</feature>
<dbReference type="PROSITE" id="PS50110">
    <property type="entry name" value="RESPONSE_REGULATORY"/>
    <property type="match status" value="1"/>
</dbReference>
<dbReference type="SUPFAM" id="SSF52172">
    <property type="entry name" value="CheY-like"/>
    <property type="match status" value="1"/>
</dbReference>
<comment type="caution">
    <text evidence="4">The sequence shown here is derived from an EMBL/GenBank/DDBJ whole genome shotgun (WGS) entry which is preliminary data.</text>
</comment>
<evidence type="ECO:0000256" key="1">
    <source>
        <dbReference type="PROSITE-ProRule" id="PRU00169"/>
    </source>
</evidence>
<dbReference type="InterPro" id="IPR036061">
    <property type="entry name" value="CheW-like_dom_sf"/>
</dbReference>
<organism evidence="4 5">
    <name type="scientific">Texcoconibacillus texcoconensis</name>
    <dbReference type="NCBI Taxonomy" id="1095777"/>
    <lineage>
        <taxon>Bacteria</taxon>
        <taxon>Bacillati</taxon>
        <taxon>Bacillota</taxon>
        <taxon>Bacilli</taxon>
        <taxon>Bacillales</taxon>
        <taxon>Bacillaceae</taxon>
        <taxon>Texcoconibacillus</taxon>
    </lineage>
</organism>
<dbReference type="InterPro" id="IPR024181">
    <property type="entry name" value="Chemotax_regulator_CheV"/>
</dbReference>
<dbReference type="EMBL" id="JACHHB010000013">
    <property type="protein sequence ID" value="MBB5174497.1"/>
    <property type="molecule type" value="Genomic_DNA"/>
</dbReference>
<dbReference type="Proteomes" id="UP000551878">
    <property type="component" value="Unassembled WGS sequence"/>
</dbReference>
<feature type="domain" description="CheW-like" evidence="3">
    <location>
        <begin position="16"/>
        <end position="155"/>
    </location>
</feature>
<dbReference type="SMART" id="SM00448">
    <property type="entry name" value="REC"/>
    <property type="match status" value="1"/>
</dbReference>
<dbReference type="GO" id="GO:0006935">
    <property type="term" value="P:chemotaxis"/>
    <property type="evidence" value="ECO:0007669"/>
    <property type="project" value="InterPro"/>
</dbReference>
<dbReference type="Pfam" id="PF00072">
    <property type="entry name" value="Response_reg"/>
    <property type="match status" value="1"/>
</dbReference>
<dbReference type="InterPro" id="IPR011006">
    <property type="entry name" value="CheY-like_superfamily"/>
</dbReference>
<reference evidence="4 5" key="1">
    <citation type="submission" date="2020-08" db="EMBL/GenBank/DDBJ databases">
        <title>Genomic Encyclopedia of Type Strains, Phase IV (KMG-IV): sequencing the most valuable type-strain genomes for metagenomic binning, comparative biology and taxonomic classification.</title>
        <authorList>
            <person name="Goeker M."/>
        </authorList>
    </citation>
    <scope>NUCLEOTIDE SEQUENCE [LARGE SCALE GENOMIC DNA]</scope>
    <source>
        <strain evidence="4 5">DSM 24696</strain>
    </source>
</reference>
<dbReference type="Pfam" id="PF01584">
    <property type="entry name" value="CheW"/>
    <property type="match status" value="1"/>
</dbReference>
<keyword evidence="5" id="KW-1185">Reference proteome</keyword>
<dbReference type="PROSITE" id="PS50851">
    <property type="entry name" value="CHEW"/>
    <property type="match status" value="1"/>
</dbReference>
<dbReference type="InterPro" id="IPR001789">
    <property type="entry name" value="Sig_transdc_resp-reg_receiver"/>
</dbReference>
<keyword evidence="1" id="KW-0597">Phosphoprotein</keyword>
<proteinExistence type="predicted"/>
<dbReference type="PIRSF" id="PIRSF002867">
    <property type="entry name" value="CheV"/>
    <property type="match status" value="1"/>
</dbReference>
<sequence>MSEEDQGILLESGTNELEVIMFSIGSSTFGINVIKVREIIQPVDVTPMPESHPNVKGIIRLRDEVIPVIDLAKAIGFSSTERSGQDKYIVAELNQIKVAFHVDSVSRIHRISWEQIEKPTKLSQGLKAMTIGVIKMKEDMVLLLDYEKIVVDISPEAGIHSERLTSLGERERSHKKVTVVEDSPILRQLLRDTLEEAGYGQLTFYENGKEAWDTLESFSHQGTLDQNVDMVITDIEMPQMDGHHLTKRIKDHKEMRKLPTVIFSSLITEDLYHKGKKVGADAQVSKPEIDRLVETMDQLLAD</sequence>
<dbReference type="PANTHER" id="PTHR47233">
    <property type="entry name" value="CHEMOTAXIS PROTEIN CHEV"/>
    <property type="match status" value="1"/>
</dbReference>
<evidence type="ECO:0000313" key="4">
    <source>
        <dbReference type="EMBL" id="MBB5174497.1"/>
    </source>
</evidence>
<evidence type="ECO:0000259" key="3">
    <source>
        <dbReference type="PROSITE" id="PS50851"/>
    </source>
</evidence>
<dbReference type="PANTHER" id="PTHR47233:SF3">
    <property type="entry name" value="CHEMOTAXIS PROTEIN CHEV"/>
    <property type="match status" value="1"/>
</dbReference>
<dbReference type="RefSeq" id="WP_184664913.1">
    <property type="nucleotide sequence ID" value="NZ_JACHHB010000013.1"/>
</dbReference>
<dbReference type="SUPFAM" id="SSF50341">
    <property type="entry name" value="CheW-like"/>
    <property type="match status" value="1"/>
</dbReference>
<dbReference type="Gene3D" id="2.30.30.40">
    <property type="entry name" value="SH3 Domains"/>
    <property type="match status" value="1"/>
</dbReference>
<dbReference type="AlphaFoldDB" id="A0A840QT97"/>
<protein>
    <submittedName>
        <fullName evidence="4">Two-component system chemotaxis response regulator CheV</fullName>
    </submittedName>
</protein>
<accession>A0A840QT97</accession>
<dbReference type="SMART" id="SM00260">
    <property type="entry name" value="CheW"/>
    <property type="match status" value="1"/>
</dbReference>
<evidence type="ECO:0000259" key="2">
    <source>
        <dbReference type="PROSITE" id="PS50110"/>
    </source>
</evidence>
<evidence type="ECO:0000313" key="5">
    <source>
        <dbReference type="Proteomes" id="UP000551878"/>
    </source>
</evidence>
<dbReference type="InterPro" id="IPR002545">
    <property type="entry name" value="CheW-lke_dom"/>
</dbReference>